<dbReference type="EMBL" id="SYUV01000010">
    <property type="protein sequence ID" value="TKF35574.1"/>
    <property type="molecule type" value="Genomic_DNA"/>
</dbReference>
<dbReference type="AlphaFoldDB" id="A0A4U1ZKS8"/>
<sequence>MMRSNFLVEGGEYCFEKNGFTAHFHPEFIDTLCWLTRFSKASKQTFNGHWLALREFLDYIRDINHALFEHLHIGSPLDDLGSFQQWQSALITFRDHIDKKYQSPSNKNTYLSGMHFWADLLAHKNKIARIFKLSSFSLSTSDLKPATVADALLPPHVLEAIGGTESDNLSEMSRLIANLRAVEVLGEYQLPENFSKLDLDKKADWLLTKRLSELRLGLEDRFLSARRARVEGLVAIRAHRHLCQLLDEFLNFNGGSGKVSPLLGSIRELAYHELRYGLLAWFWYRNGQTQLKEQDGKIYVRATKYLNENRKKEGLNAEDYGWSDLWFTERLGCSPSLYSTSLLILIFDNSINVTSATSLTVDCIDDLGDRPTIEWYKRRAKSNLFKAISSKLRVSSLDVVRHLKKATKAYREYDLHPDDETMLFLSFYNSSVKKRDIGLNLPRKPDDGTFTVHTKATIADISNGNWHATAEMVRKSVLLLSAMNGGVKSLQDEAQHKKGKTSKAYADRAPMKAKHDVIMREFKEWLQTLVTLRIENAPEKLGVDPFEYKKRMEQIIDSGFGGLSCSSPMDGVQEDVEAGEICNKVGRCLTCPNKEHLFIETVDNVMHLLMWEEALEQAIEDKKIDGTDLNWHFWVKFIETILSRLTDSPVENKKALVADAKSQMSKHNNPYLLIDFKEIS</sequence>
<protein>
    <submittedName>
        <fullName evidence="1">Uncharacterized protein</fullName>
    </submittedName>
</protein>
<dbReference type="RefSeq" id="WP_136979143.1">
    <property type="nucleotide sequence ID" value="NZ_JBFRJO010000022.1"/>
</dbReference>
<name>A0A4U1ZKS8_9VIBR</name>
<evidence type="ECO:0000313" key="1">
    <source>
        <dbReference type="EMBL" id="TKF35574.1"/>
    </source>
</evidence>
<accession>A0A4U1ZKS8</accession>
<reference evidence="1 2" key="1">
    <citation type="submission" date="2019-04" db="EMBL/GenBank/DDBJ databases">
        <title>A reverse ecology approach based on a biological definition of microbial populations.</title>
        <authorList>
            <person name="Arevalo P."/>
            <person name="Vaninsberghe D."/>
            <person name="Elsherbini J."/>
            <person name="Gore J."/>
            <person name="Polz M."/>
        </authorList>
    </citation>
    <scope>NUCLEOTIDE SEQUENCE [LARGE SCALE GENOMIC DNA]</scope>
    <source>
        <strain evidence="1 2">10N.261.46.F4</strain>
    </source>
</reference>
<gene>
    <name evidence="1" type="ORF">FCV50_03475</name>
</gene>
<organism evidence="1 2">
    <name type="scientific">Vibrio kanaloae</name>
    <dbReference type="NCBI Taxonomy" id="170673"/>
    <lineage>
        <taxon>Bacteria</taxon>
        <taxon>Pseudomonadati</taxon>
        <taxon>Pseudomonadota</taxon>
        <taxon>Gammaproteobacteria</taxon>
        <taxon>Vibrionales</taxon>
        <taxon>Vibrionaceae</taxon>
        <taxon>Vibrio</taxon>
    </lineage>
</organism>
<proteinExistence type="predicted"/>
<dbReference type="Proteomes" id="UP000307574">
    <property type="component" value="Unassembled WGS sequence"/>
</dbReference>
<comment type="caution">
    <text evidence="1">The sequence shown here is derived from an EMBL/GenBank/DDBJ whole genome shotgun (WGS) entry which is preliminary data.</text>
</comment>
<evidence type="ECO:0000313" key="2">
    <source>
        <dbReference type="Proteomes" id="UP000307574"/>
    </source>
</evidence>